<keyword evidence="3" id="KW-0645">Protease</keyword>
<sequence length="71" mass="7280">MKRWFDGSDPDQTRSFRATNAAILLTALLFASLHLPQAFAGVNGVALAAATFLSGVVLGALATATAYGLVA</sequence>
<feature type="transmembrane region" description="Helical" evidence="1">
    <location>
        <begin position="45"/>
        <end position="70"/>
    </location>
</feature>
<keyword evidence="1" id="KW-0472">Membrane</keyword>
<dbReference type="InterPro" id="IPR003675">
    <property type="entry name" value="Rce1/LyrA-like_dom"/>
</dbReference>
<reference evidence="3 4" key="1">
    <citation type="submission" date="2019-11" db="EMBL/GenBank/DDBJ databases">
        <title>Agromyces kandeliae sp. nov., isolated from mangrove soil.</title>
        <authorList>
            <person name="Wang R."/>
        </authorList>
    </citation>
    <scope>NUCLEOTIDE SEQUENCE [LARGE SCALE GENOMIC DNA]</scope>
    <source>
        <strain evidence="3 4">JCM 11433</strain>
    </source>
</reference>
<keyword evidence="1" id="KW-1133">Transmembrane helix</keyword>
<feature type="domain" description="CAAX prenyl protease 2/Lysostaphin resistance protein A-like" evidence="2">
    <location>
        <begin position="18"/>
        <end position="65"/>
    </location>
</feature>
<proteinExistence type="predicted"/>
<evidence type="ECO:0000313" key="4">
    <source>
        <dbReference type="Proteomes" id="UP000433071"/>
    </source>
</evidence>
<dbReference type="GO" id="GO:0006508">
    <property type="term" value="P:proteolysis"/>
    <property type="evidence" value="ECO:0007669"/>
    <property type="project" value="UniProtKB-KW"/>
</dbReference>
<dbReference type="EMBL" id="WMLB01000006">
    <property type="protein sequence ID" value="MTH67087.1"/>
    <property type="molecule type" value="Genomic_DNA"/>
</dbReference>
<dbReference type="GO" id="GO:0004175">
    <property type="term" value="F:endopeptidase activity"/>
    <property type="evidence" value="ECO:0007669"/>
    <property type="project" value="UniProtKB-ARBA"/>
</dbReference>
<dbReference type="Pfam" id="PF02517">
    <property type="entry name" value="Rce1-like"/>
    <property type="match status" value="1"/>
</dbReference>
<protein>
    <submittedName>
        <fullName evidence="3">CPBP family intramembrane metalloprotease</fullName>
    </submittedName>
</protein>
<accession>A0A6I3M4N5</accession>
<keyword evidence="3" id="KW-0482">Metalloprotease</keyword>
<evidence type="ECO:0000313" key="3">
    <source>
        <dbReference type="EMBL" id="MTH67087.1"/>
    </source>
</evidence>
<name>A0A6I3M4N5_9MICO</name>
<dbReference type="GO" id="GO:0080120">
    <property type="term" value="P:CAAX-box protein maturation"/>
    <property type="evidence" value="ECO:0007669"/>
    <property type="project" value="UniProtKB-ARBA"/>
</dbReference>
<keyword evidence="1" id="KW-0812">Transmembrane</keyword>
<gene>
    <name evidence="3" type="ORF">GJ743_01710</name>
</gene>
<dbReference type="GO" id="GO:0008237">
    <property type="term" value="F:metallopeptidase activity"/>
    <property type="evidence" value="ECO:0007669"/>
    <property type="project" value="UniProtKB-KW"/>
</dbReference>
<keyword evidence="4" id="KW-1185">Reference proteome</keyword>
<dbReference type="AlphaFoldDB" id="A0A6I3M4N5"/>
<feature type="transmembrane region" description="Helical" evidence="1">
    <location>
        <begin position="21"/>
        <end position="39"/>
    </location>
</feature>
<evidence type="ECO:0000256" key="1">
    <source>
        <dbReference type="SAM" id="Phobius"/>
    </source>
</evidence>
<keyword evidence="3" id="KW-0378">Hydrolase</keyword>
<dbReference type="RefSeq" id="WP_155050378.1">
    <property type="nucleotide sequence ID" value="NZ_BAAAIB010000003.1"/>
</dbReference>
<dbReference type="Proteomes" id="UP000433071">
    <property type="component" value="Unassembled WGS sequence"/>
</dbReference>
<comment type="caution">
    <text evidence="3">The sequence shown here is derived from an EMBL/GenBank/DDBJ whole genome shotgun (WGS) entry which is preliminary data.</text>
</comment>
<evidence type="ECO:0000259" key="2">
    <source>
        <dbReference type="Pfam" id="PF02517"/>
    </source>
</evidence>
<organism evidence="3 4">
    <name type="scientific">Agromyces bracchium</name>
    <dbReference type="NCBI Taxonomy" id="88376"/>
    <lineage>
        <taxon>Bacteria</taxon>
        <taxon>Bacillati</taxon>
        <taxon>Actinomycetota</taxon>
        <taxon>Actinomycetes</taxon>
        <taxon>Micrococcales</taxon>
        <taxon>Microbacteriaceae</taxon>
        <taxon>Agromyces</taxon>
    </lineage>
</organism>